<dbReference type="SUPFAM" id="SSF55920">
    <property type="entry name" value="Creatinase/aminopeptidase"/>
    <property type="match status" value="1"/>
</dbReference>
<reference evidence="3" key="1">
    <citation type="submission" date="2017-03" db="EMBL/GenBank/DDBJ databases">
        <authorList>
            <person name="Rodrigo-Torres L."/>
            <person name="Arahal R.D."/>
            <person name="Lucena T."/>
        </authorList>
    </citation>
    <scope>NUCLEOTIDE SEQUENCE [LARGE SCALE GENOMIC DNA]</scope>
    <source>
        <strain evidence="3">CECT 8411</strain>
    </source>
</reference>
<feature type="domain" description="Peptidase M24" evidence="1">
    <location>
        <begin position="2"/>
        <end position="48"/>
    </location>
</feature>
<dbReference type="Gene3D" id="3.90.230.10">
    <property type="entry name" value="Creatinase/methionine aminopeptidase superfamily"/>
    <property type="match status" value="1"/>
</dbReference>
<protein>
    <submittedName>
        <fullName evidence="2">Methionine aminopeptidase</fullName>
    </submittedName>
</protein>
<dbReference type="AlphaFoldDB" id="A0A1X6ZVX7"/>
<dbReference type="InterPro" id="IPR036005">
    <property type="entry name" value="Creatinase/aminopeptidase-like"/>
</dbReference>
<dbReference type="GO" id="GO:0004177">
    <property type="term" value="F:aminopeptidase activity"/>
    <property type="evidence" value="ECO:0007669"/>
    <property type="project" value="UniProtKB-KW"/>
</dbReference>
<organism evidence="2 3">
    <name type="scientific">Ruegeria meonggei</name>
    <dbReference type="NCBI Taxonomy" id="1446476"/>
    <lineage>
        <taxon>Bacteria</taxon>
        <taxon>Pseudomonadati</taxon>
        <taxon>Pseudomonadota</taxon>
        <taxon>Alphaproteobacteria</taxon>
        <taxon>Rhodobacterales</taxon>
        <taxon>Roseobacteraceae</taxon>
        <taxon>Ruegeria</taxon>
    </lineage>
</organism>
<sequence length="73" mass="8088">MNFDITLEKNGFIADSSKTYLVGNAAPATRRLVQIAQQAMWQGIEAVTFRTINPSGRSLIVLDWFLNTTSVKA</sequence>
<gene>
    <name evidence="2" type="ORF">RUM8411_03105</name>
</gene>
<dbReference type="InterPro" id="IPR000994">
    <property type="entry name" value="Pept_M24"/>
</dbReference>
<evidence type="ECO:0000313" key="3">
    <source>
        <dbReference type="Proteomes" id="UP000193778"/>
    </source>
</evidence>
<name>A0A1X6ZVX7_9RHOB</name>
<keyword evidence="2" id="KW-0378">Hydrolase</keyword>
<keyword evidence="2" id="KW-0645">Protease</keyword>
<dbReference type="Proteomes" id="UP000193778">
    <property type="component" value="Unassembled WGS sequence"/>
</dbReference>
<evidence type="ECO:0000313" key="2">
    <source>
        <dbReference type="EMBL" id="SLN62901.1"/>
    </source>
</evidence>
<keyword evidence="2" id="KW-0031">Aminopeptidase</keyword>
<proteinExistence type="predicted"/>
<accession>A0A1X6ZVX7</accession>
<dbReference type="Pfam" id="PF00557">
    <property type="entry name" value="Peptidase_M24"/>
    <property type="match status" value="1"/>
</dbReference>
<evidence type="ECO:0000259" key="1">
    <source>
        <dbReference type="Pfam" id="PF00557"/>
    </source>
</evidence>
<dbReference type="EMBL" id="FWFP01000009">
    <property type="protein sequence ID" value="SLN62901.1"/>
    <property type="molecule type" value="Genomic_DNA"/>
</dbReference>
<keyword evidence="3" id="KW-1185">Reference proteome</keyword>